<reference evidence="1 2" key="1">
    <citation type="submission" date="2021-03" db="EMBL/GenBank/DDBJ databases">
        <authorList>
            <person name="Shang D.-D."/>
            <person name="Du Z.-J."/>
            <person name="Chen G.-J."/>
        </authorList>
    </citation>
    <scope>NUCLEOTIDE SEQUENCE [LARGE SCALE GENOMIC DNA]</scope>
    <source>
        <strain evidence="1 2">F1192</strain>
    </source>
</reference>
<comment type="caution">
    <text evidence="1">The sequence shown here is derived from an EMBL/GenBank/DDBJ whole genome shotgun (WGS) entry which is preliminary data.</text>
</comment>
<accession>A0ABS3NMK0</accession>
<dbReference type="EMBL" id="JAGBKM010000007">
    <property type="protein sequence ID" value="MBO1530630.1"/>
    <property type="molecule type" value="Genomic_DNA"/>
</dbReference>
<name>A0ABS3NMK0_9GAMM</name>
<keyword evidence="2" id="KW-1185">Reference proteome</keyword>
<organism evidence="1 2">
    <name type="scientific">Psychrobacter coccoides</name>
    <dbReference type="NCBI Taxonomy" id="2818440"/>
    <lineage>
        <taxon>Bacteria</taxon>
        <taxon>Pseudomonadati</taxon>
        <taxon>Pseudomonadota</taxon>
        <taxon>Gammaproteobacteria</taxon>
        <taxon>Moraxellales</taxon>
        <taxon>Moraxellaceae</taxon>
        <taxon>Psychrobacter</taxon>
    </lineage>
</organism>
<sequence length="91" mass="10289">MLTKKTTTRGDNYNELLSLAKSKNLTLRRANKSGEIPMRFEVVRRGASKNEQPFIDNLTPEQVNNNSPLSEGFTLKQFISQFKTVCPKGTI</sequence>
<gene>
    <name evidence="1" type="ORF">J3492_05320</name>
</gene>
<dbReference type="RefSeq" id="WP_207990662.1">
    <property type="nucleotide sequence ID" value="NZ_JAGBKM010000007.1"/>
</dbReference>
<dbReference type="Proteomes" id="UP000664554">
    <property type="component" value="Unassembled WGS sequence"/>
</dbReference>
<proteinExistence type="predicted"/>
<evidence type="ECO:0000313" key="2">
    <source>
        <dbReference type="Proteomes" id="UP000664554"/>
    </source>
</evidence>
<evidence type="ECO:0000313" key="1">
    <source>
        <dbReference type="EMBL" id="MBO1530630.1"/>
    </source>
</evidence>
<protein>
    <submittedName>
        <fullName evidence="1">Uncharacterized protein</fullName>
    </submittedName>
</protein>